<reference evidence="3" key="1">
    <citation type="submission" date="2023-08" db="EMBL/GenBank/DDBJ databases">
        <authorList>
            <person name="Audoor S."/>
            <person name="Bilcke G."/>
        </authorList>
    </citation>
    <scope>NUCLEOTIDE SEQUENCE</scope>
</reference>
<evidence type="ECO:0000256" key="1">
    <source>
        <dbReference type="SAM" id="MobiDB-lite"/>
    </source>
</evidence>
<dbReference type="Pfam" id="PF20710">
    <property type="entry name" value="DUF6824"/>
    <property type="match status" value="1"/>
</dbReference>
<protein>
    <recommendedName>
        <fullName evidence="2">DUF6824 domain-containing protein</fullName>
    </recommendedName>
</protein>
<organism evidence="3 4">
    <name type="scientific">Cylindrotheca closterium</name>
    <dbReference type="NCBI Taxonomy" id="2856"/>
    <lineage>
        <taxon>Eukaryota</taxon>
        <taxon>Sar</taxon>
        <taxon>Stramenopiles</taxon>
        <taxon>Ochrophyta</taxon>
        <taxon>Bacillariophyta</taxon>
        <taxon>Bacillariophyceae</taxon>
        <taxon>Bacillariophycidae</taxon>
        <taxon>Bacillariales</taxon>
        <taxon>Bacillariaceae</taxon>
        <taxon>Cylindrotheca</taxon>
    </lineage>
</organism>
<accession>A0AAD2CTF1</accession>
<feature type="compositionally biased region" description="Polar residues" evidence="1">
    <location>
        <begin position="123"/>
        <end position="134"/>
    </location>
</feature>
<proteinExistence type="predicted"/>
<gene>
    <name evidence="3" type="ORF">CYCCA115_LOCUS8338</name>
</gene>
<evidence type="ECO:0000313" key="3">
    <source>
        <dbReference type="EMBL" id="CAJ1943235.1"/>
    </source>
</evidence>
<feature type="region of interest" description="Disordered" evidence="1">
    <location>
        <begin position="110"/>
        <end position="139"/>
    </location>
</feature>
<dbReference type="AlphaFoldDB" id="A0AAD2CTF1"/>
<dbReference type="Proteomes" id="UP001295423">
    <property type="component" value="Unassembled WGS sequence"/>
</dbReference>
<comment type="caution">
    <text evidence="3">The sequence shown here is derived from an EMBL/GenBank/DDBJ whole genome shotgun (WGS) entry which is preliminary data.</text>
</comment>
<dbReference type="InterPro" id="IPR049227">
    <property type="entry name" value="DUF6824"/>
</dbReference>
<dbReference type="EMBL" id="CAKOGP040001113">
    <property type="protein sequence ID" value="CAJ1943235.1"/>
    <property type="molecule type" value="Genomic_DNA"/>
</dbReference>
<keyword evidence="4" id="KW-1185">Reference proteome</keyword>
<evidence type="ECO:0000259" key="2">
    <source>
        <dbReference type="Pfam" id="PF20710"/>
    </source>
</evidence>
<sequence>MSQYLSNNNSDTRDESIQAARNAEANLLRTAFSTQLVEQSLLQQNMIARQAMSVGALFPFGSVGNKYQPQSQLYPQQYGGAINTMMSLSPSSLLEIRDGGMSNHKSAAAVVNPPHHQQRKATRVNNKTTSTSSNHHPRRTIQAKPTDIVCGRGFHIVNHRGNLNFHLIVNKYRKAYLESKRAQKTKIIKRVLEKVQKSGARFIRSFSDESTNCGLDTWEEVDYATAYKKVSHALRLRTKNETNRGFSAVEPSMGEADAFHCHGQNAGDGAASASTAGVKALPTTTTTSSIGTAATAPAPNCQVCV</sequence>
<name>A0AAD2CTF1_9STRA</name>
<feature type="domain" description="DUF6824" evidence="2">
    <location>
        <begin position="147"/>
        <end position="235"/>
    </location>
</feature>
<evidence type="ECO:0000313" key="4">
    <source>
        <dbReference type="Proteomes" id="UP001295423"/>
    </source>
</evidence>